<accession>A0A565AXP9</accession>
<keyword evidence="2" id="KW-1185">Reference proteome</keyword>
<gene>
    <name evidence="1" type="ORF">ANE_LOCUS4278</name>
</gene>
<dbReference type="Proteomes" id="UP000489600">
    <property type="component" value="Unassembled WGS sequence"/>
</dbReference>
<evidence type="ECO:0000313" key="1">
    <source>
        <dbReference type="EMBL" id="VVA93833.1"/>
    </source>
</evidence>
<dbReference type="AlphaFoldDB" id="A0A565AXP9"/>
<dbReference type="EMBL" id="CABITT030000002">
    <property type="protein sequence ID" value="VVA93833.1"/>
    <property type="molecule type" value="Genomic_DNA"/>
</dbReference>
<proteinExistence type="predicted"/>
<dbReference type="OrthoDB" id="1113607at2759"/>
<name>A0A565AXP9_9BRAS</name>
<protein>
    <recommendedName>
        <fullName evidence="3">Reverse transcriptase zinc-binding domain-containing protein</fullName>
    </recommendedName>
</protein>
<sequence>MLNKSAAQRRFNYHPVDVLKQFEVIKRINTLSSAFFWHGSSESGRGAKVKWEHLNYPKKEGGLGLWSLASWNNTCGIKLIWMLYFRAGSIWVAWIRTKYLSHSPFWALNEKNNRFSWMFLKLLKLTKVVSSFNRIKIGNGDDTFFWWDSWTPFGSLIDFLGSDGPSTLGIPLFNTISDVISFDS</sequence>
<comment type="caution">
    <text evidence="1">The sequence shown here is derived from an EMBL/GenBank/DDBJ whole genome shotgun (WGS) entry which is preliminary data.</text>
</comment>
<evidence type="ECO:0000313" key="2">
    <source>
        <dbReference type="Proteomes" id="UP000489600"/>
    </source>
</evidence>
<organism evidence="1 2">
    <name type="scientific">Arabis nemorensis</name>
    <dbReference type="NCBI Taxonomy" id="586526"/>
    <lineage>
        <taxon>Eukaryota</taxon>
        <taxon>Viridiplantae</taxon>
        <taxon>Streptophyta</taxon>
        <taxon>Embryophyta</taxon>
        <taxon>Tracheophyta</taxon>
        <taxon>Spermatophyta</taxon>
        <taxon>Magnoliopsida</taxon>
        <taxon>eudicotyledons</taxon>
        <taxon>Gunneridae</taxon>
        <taxon>Pentapetalae</taxon>
        <taxon>rosids</taxon>
        <taxon>malvids</taxon>
        <taxon>Brassicales</taxon>
        <taxon>Brassicaceae</taxon>
        <taxon>Arabideae</taxon>
        <taxon>Arabis</taxon>
    </lineage>
</organism>
<reference evidence="1" key="1">
    <citation type="submission" date="2019-07" db="EMBL/GenBank/DDBJ databases">
        <authorList>
            <person name="Dittberner H."/>
        </authorList>
    </citation>
    <scope>NUCLEOTIDE SEQUENCE [LARGE SCALE GENOMIC DNA]</scope>
</reference>
<evidence type="ECO:0008006" key="3">
    <source>
        <dbReference type="Google" id="ProtNLM"/>
    </source>
</evidence>